<feature type="region of interest" description="Disordered" evidence="10">
    <location>
        <begin position="862"/>
        <end position="931"/>
    </location>
</feature>
<comment type="caution">
    <text evidence="13">The sequence shown here is derived from an EMBL/GenBank/DDBJ whole genome shotgun (WGS) entry which is preliminary data.</text>
</comment>
<dbReference type="CDD" id="cd22581">
    <property type="entry name" value="SPOC_PPS-like"/>
    <property type="match status" value="1"/>
</dbReference>
<dbReference type="Pfam" id="PF07500">
    <property type="entry name" value="TFIIS_M"/>
    <property type="match status" value="1"/>
</dbReference>
<evidence type="ECO:0000256" key="4">
    <source>
        <dbReference type="ARBA" id="ARBA00022833"/>
    </source>
</evidence>
<dbReference type="Pfam" id="PF07533">
    <property type="entry name" value="BRK"/>
    <property type="match status" value="1"/>
</dbReference>
<evidence type="ECO:0000256" key="6">
    <source>
        <dbReference type="ARBA" id="ARBA00023163"/>
    </source>
</evidence>
<evidence type="ECO:0000256" key="1">
    <source>
        <dbReference type="ARBA" id="ARBA00004123"/>
    </source>
</evidence>
<keyword evidence="14" id="KW-1185">Reference proteome</keyword>
<feature type="compositionally biased region" description="Low complexity" evidence="10">
    <location>
        <begin position="474"/>
        <end position="485"/>
    </location>
</feature>
<feature type="compositionally biased region" description="Polar residues" evidence="10">
    <location>
        <begin position="862"/>
        <end position="885"/>
    </location>
</feature>
<dbReference type="SUPFAM" id="SSF46942">
    <property type="entry name" value="Elongation factor TFIIS domain 2"/>
    <property type="match status" value="1"/>
</dbReference>
<feature type="compositionally biased region" description="Acidic residues" evidence="10">
    <location>
        <begin position="585"/>
        <end position="601"/>
    </location>
</feature>
<feature type="compositionally biased region" description="Basic residues" evidence="10">
    <location>
        <begin position="1166"/>
        <end position="1184"/>
    </location>
</feature>
<dbReference type="InterPro" id="IPR012921">
    <property type="entry name" value="SPOC_C"/>
</dbReference>
<feature type="compositionally biased region" description="Polar residues" evidence="10">
    <location>
        <begin position="176"/>
        <end position="198"/>
    </location>
</feature>
<feature type="compositionally biased region" description="Basic and acidic residues" evidence="10">
    <location>
        <begin position="199"/>
        <end position="209"/>
    </location>
</feature>
<name>A0A9Q0S3C9_9DIPT</name>
<feature type="compositionally biased region" description="Basic and acidic residues" evidence="10">
    <location>
        <begin position="1154"/>
        <end position="1165"/>
    </location>
</feature>
<feature type="region of interest" description="Disordered" evidence="10">
    <location>
        <begin position="507"/>
        <end position="601"/>
    </location>
</feature>
<dbReference type="Proteomes" id="UP001151699">
    <property type="component" value="Chromosome B"/>
</dbReference>
<evidence type="ECO:0000313" key="14">
    <source>
        <dbReference type="Proteomes" id="UP001151699"/>
    </source>
</evidence>
<feature type="region of interest" description="Disordered" evidence="10">
    <location>
        <begin position="798"/>
        <end position="834"/>
    </location>
</feature>
<evidence type="ECO:0000256" key="5">
    <source>
        <dbReference type="ARBA" id="ARBA00023015"/>
    </source>
</evidence>
<dbReference type="GO" id="GO:0006351">
    <property type="term" value="P:DNA-templated transcription"/>
    <property type="evidence" value="ECO:0007669"/>
    <property type="project" value="InterPro"/>
</dbReference>
<evidence type="ECO:0000256" key="3">
    <source>
        <dbReference type="ARBA" id="ARBA00022771"/>
    </source>
</evidence>
<feature type="domain" description="PHD-type" evidence="11">
    <location>
        <begin position="606"/>
        <end position="660"/>
    </location>
</feature>
<dbReference type="Gene3D" id="1.10.472.30">
    <property type="entry name" value="Transcription elongation factor S-II, central domain"/>
    <property type="match status" value="1"/>
</dbReference>
<dbReference type="InterPro" id="IPR019787">
    <property type="entry name" value="Znf_PHD-finger"/>
</dbReference>
<dbReference type="SMART" id="SM00592">
    <property type="entry name" value="BRK"/>
    <property type="match status" value="1"/>
</dbReference>
<dbReference type="EMBL" id="WJQU01000002">
    <property type="protein sequence ID" value="KAJ6642478.1"/>
    <property type="molecule type" value="Genomic_DNA"/>
</dbReference>
<evidence type="ECO:0000259" key="11">
    <source>
        <dbReference type="PROSITE" id="PS50016"/>
    </source>
</evidence>
<dbReference type="Gene3D" id="3.30.40.10">
    <property type="entry name" value="Zinc/RING finger domain, C3HC4 (zinc finger)"/>
    <property type="match status" value="1"/>
</dbReference>
<accession>A0A9Q0S3C9</accession>
<feature type="region of interest" description="Disordered" evidence="10">
    <location>
        <begin position="459"/>
        <end position="490"/>
    </location>
</feature>
<evidence type="ECO:0000256" key="9">
    <source>
        <dbReference type="SAM" id="Coils"/>
    </source>
</evidence>
<dbReference type="GO" id="GO:0005634">
    <property type="term" value="C:nucleus"/>
    <property type="evidence" value="ECO:0007669"/>
    <property type="project" value="UniProtKB-SubCell"/>
</dbReference>
<evidence type="ECO:0000256" key="7">
    <source>
        <dbReference type="ARBA" id="ARBA00023242"/>
    </source>
</evidence>
<dbReference type="InterPro" id="IPR013083">
    <property type="entry name" value="Znf_RING/FYVE/PHD"/>
</dbReference>
<reference evidence="13" key="1">
    <citation type="submission" date="2022-07" db="EMBL/GenBank/DDBJ databases">
        <authorList>
            <person name="Trinca V."/>
            <person name="Uliana J.V.C."/>
            <person name="Torres T.T."/>
            <person name="Ward R.J."/>
            <person name="Monesi N."/>
        </authorList>
    </citation>
    <scope>NUCLEOTIDE SEQUENCE</scope>
    <source>
        <strain evidence="13">HSMRA1968</strain>
        <tissue evidence="13">Whole embryos</tissue>
    </source>
</reference>
<dbReference type="SMART" id="SM00510">
    <property type="entry name" value="TFS2M"/>
    <property type="match status" value="1"/>
</dbReference>
<dbReference type="SMART" id="SM00249">
    <property type="entry name" value="PHD"/>
    <property type="match status" value="1"/>
</dbReference>
<keyword evidence="9" id="KW-0175">Coiled coil</keyword>
<feature type="region of interest" description="Disordered" evidence="10">
    <location>
        <begin position="1278"/>
        <end position="1306"/>
    </location>
</feature>
<keyword evidence="2" id="KW-0479">Metal-binding</keyword>
<evidence type="ECO:0000256" key="8">
    <source>
        <dbReference type="PROSITE-ProRule" id="PRU00146"/>
    </source>
</evidence>
<dbReference type="Gene3D" id="3.40.5.120">
    <property type="match status" value="1"/>
</dbReference>
<keyword evidence="3 8" id="KW-0863">Zinc-finger</keyword>
<feature type="region of interest" description="Disordered" evidence="10">
    <location>
        <begin position="1132"/>
        <end position="1245"/>
    </location>
</feature>
<feature type="coiled-coil region" evidence="9">
    <location>
        <begin position="1724"/>
        <end position="1751"/>
    </location>
</feature>
<keyword evidence="5" id="KW-0805">Transcription regulation</keyword>
<proteinExistence type="predicted"/>
<feature type="domain" description="TFIIS central" evidence="12">
    <location>
        <begin position="930"/>
        <end position="1054"/>
    </location>
</feature>
<dbReference type="InterPro" id="IPR037259">
    <property type="entry name" value="BRK_sf"/>
</dbReference>
<dbReference type="PROSITE" id="PS01359">
    <property type="entry name" value="ZF_PHD_1"/>
    <property type="match status" value="1"/>
</dbReference>
<feature type="region of interest" description="Disordered" evidence="10">
    <location>
        <begin position="30"/>
        <end position="225"/>
    </location>
</feature>
<feature type="compositionally biased region" description="Basic and acidic residues" evidence="10">
    <location>
        <begin position="545"/>
        <end position="556"/>
    </location>
</feature>
<keyword evidence="6" id="KW-0804">Transcription</keyword>
<dbReference type="PROSITE" id="PS51321">
    <property type="entry name" value="TFIIS_CENTRAL"/>
    <property type="match status" value="1"/>
</dbReference>
<feature type="compositionally biased region" description="Low complexity" evidence="10">
    <location>
        <begin position="814"/>
        <end position="826"/>
    </location>
</feature>
<evidence type="ECO:0000256" key="2">
    <source>
        <dbReference type="ARBA" id="ARBA00022723"/>
    </source>
</evidence>
<dbReference type="Pfam" id="PF07744">
    <property type="entry name" value="SPOC"/>
    <property type="match status" value="1"/>
</dbReference>
<feature type="compositionally biased region" description="Acidic residues" evidence="10">
    <location>
        <begin position="76"/>
        <end position="91"/>
    </location>
</feature>
<feature type="compositionally biased region" description="Polar residues" evidence="10">
    <location>
        <begin position="520"/>
        <end position="530"/>
    </location>
</feature>
<dbReference type="GO" id="GO:0008270">
    <property type="term" value="F:zinc ion binding"/>
    <property type="evidence" value="ECO:0007669"/>
    <property type="project" value="UniProtKB-KW"/>
</dbReference>
<dbReference type="SUPFAM" id="SSF160481">
    <property type="entry name" value="BRK domain-like"/>
    <property type="match status" value="1"/>
</dbReference>
<feature type="compositionally biased region" description="Low complexity" evidence="10">
    <location>
        <begin position="886"/>
        <end position="899"/>
    </location>
</feature>
<dbReference type="InterPro" id="IPR006576">
    <property type="entry name" value="BRK_domain"/>
</dbReference>
<dbReference type="PROSITE" id="PS50016">
    <property type="entry name" value="ZF_PHD_2"/>
    <property type="match status" value="1"/>
</dbReference>
<dbReference type="InterPro" id="IPR003618">
    <property type="entry name" value="TFIIS_cen_dom"/>
</dbReference>
<comment type="subcellular location">
    <subcellularLocation>
        <location evidence="1">Nucleus</location>
    </subcellularLocation>
</comment>
<sequence>MCGAAGISNPLQVVIDLDHQRLAVQNDHCYTPFTSPSQRHSESRRSSLVANTKKPDVVKVKAKQIPSKAQPKNVSDEEEEVSDEEMDESDSDNTYNSPSENENDRDSDLDFNLNDRQSRTRKANRSKNSRNKRLKGAAKVSKKRVSVGDEEKSDEATTSSGKKKFSKRRSLSSNKTPTTSNVKTPATTPKVSTLVKVSTKTDGDVEPNKDTPMSISPAVLSGPPVPALAPITTTKTTIPQKKDKKQPAHVDAYFNNMSSLFSTPDIIKNVGNDSRSSPNTTSTSTSLTPPNKAFFMPLNPSSIKSPQQLTAQISVQTHTATPDLEFEQDKQLDLIDSFVRDIVQEELKQQTPPHIPNLVRMLENSETGILGDSTQSTANTSFGNTSTIRENLLDDSDILGLGQAEDCLPDDLLQHVAKLVEDKKIQEVIDKQVLQENATNSTIPPIPPMVSTPIPLNVSKPDSTIKGPKQTEVTKSAKSKSTTATPLQAKEPIKIVRSDGRVILLPPLEAPTTRAKRRALTQSFDSNAKNEPTTSTPKTKPVSKVVEEVKEKEKSRRSSTTKKLVEQPKSKPIVTETPSTVPSIADDDYDDMDSDGSNNAEDDPDRLWCICRQPHNNRFMICCDKCEDWFHGKCVNVTKSMGTEMEEQGIEWVCPNCVKKQPGKKPPERKSSTSKGVNTSLLSCIVCKKPARPNSIYCSDDCIRRHAQVTASNVTSSQSDSSVGSKKSTLAKLNAKPEYTITKNNRVIVFEPKTGRVLTGNTAPTPDTLQQWLAENPTFEVVKPGSKQEQLIKEKQEQINRQNKQIAQSEKPKPSNQQQPQQQKIQTTLKIGPSKNVMIVNPTKKPVPVIPTPTAMPAKVTTKIQKISSQTPPKLTTPVKQSPVMTKTVTKPTTPKTPTSRPSNPNKRKSDPKTEFKSPEGKSETSSETIRVTVRRLLKEAISQRMSEITESKHPKLTADEIDSFASDTEREIYYLFSKDIGTKYRAKYRSLVFNIKDRKNDSLFRKICEKTIQPNQFVRMTAEELASQQLAQWRENENKHQLEMIKKSELDLLACAKSYVLKTHKGEEVIESKISDRVTLDPSVSVEDVVSVLNNSTVSSTSETVDLSPPAKDQRIDTRFDKYLSVDSSVISGSGKLGTSTSKKKDGHRSRSHDRSQDKNDKKSSSSKHKRKRSREKRSRSRDKRSGDKDKNIDERIRDRDKDRDSKKKDDKRDREKLKAMDSKEDSKKSSIKVKEPPKPVKKEGNFNLIDKILEAQSTIDRVLRAEDTKKIEVKSTNKSATPFSDKPASSSECDQEPSSTVTIPTPPEYLFDKQLDEVEPALWTGVITMVDTATFQISVYGVSGDCDSIKNELPPELDIVGRIIPDTVWEYIEKIKKNKEILIVRLSPATEDDGDAYCVLYKYLYTKKRLGVIKTASRSIKDFYIFPLAAHKSLPSVLQSIHDNDFESGRPDLLLGIVVKTTVAITKRSSTAAIPPIPSKVKNQVAELGRSSALIRGRSTDSKLNEEKCPEDTPAQTLTHNNAPCWTWVYTDHEQKKDFVCVAIPALCGKNANFSISEDGEQITIKYDWPELMMKPSELFSQSRKNGRKIAMDHPKVHSFLSHLHNSGVTENSTLRGDLTIQLPRKVQRENQTWSMEKISRLAESSIVKPRIPTTASEERYTSPSSPKTLPKSQILDIPTAMEDGDEPYSPGGSDDEIPFQNTKTIPTSSIQTSCLYAQMEQDEIQRKMDELNRQIEAQKMEIAGMLHSDVVVDEPYSPTSSMSTTSKPAIPALANISIPSNLQEILNSINKVTSLPTAGTSLSTTSTASTLLIDEEYTPTTMDMGYNSSAGYIPMKTTNRKSFQSASTDMMQSTSKEPSKLAQLTEEELLSMVPDDIELAPVAPVAPFRKQSNDPTTRMPNYNIFEPPPPGEEEYIP</sequence>
<feature type="compositionally biased region" description="Low complexity" evidence="10">
    <location>
        <begin position="276"/>
        <end position="291"/>
    </location>
</feature>
<keyword evidence="4" id="KW-0862">Zinc</keyword>
<dbReference type="PANTHER" id="PTHR11477">
    <property type="entry name" value="TRANSCRIPTION FACTOR S-II ZINC FINGER DOMAIN-CONTAINING PROTEIN"/>
    <property type="match status" value="1"/>
</dbReference>
<gene>
    <name evidence="13" type="primary">Dido1</name>
    <name evidence="13" type="ORF">Bhyg_07429</name>
</gene>
<evidence type="ECO:0000313" key="13">
    <source>
        <dbReference type="EMBL" id="KAJ6642478.1"/>
    </source>
</evidence>
<feature type="compositionally biased region" description="Basic and acidic residues" evidence="10">
    <location>
        <begin position="1185"/>
        <end position="1245"/>
    </location>
</feature>
<dbReference type="PANTHER" id="PTHR11477:SF51">
    <property type="entry name" value="PROTEIN PARTNER OF SNF, ISOFORM B"/>
    <property type="match status" value="1"/>
</dbReference>
<dbReference type="InterPro" id="IPR036575">
    <property type="entry name" value="TFIIS_cen_dom_sf"/>
</dbReference>
<evidence type="ECO:0000256" key="10">
    <source>
        <dbReference type="SAM" id="MobiDB-lite"/>
    </source>
</evidence>
<evidence type="ECO:0000259" key="12">
    <source>
        <dbReference type="PROSITE" id="PS51321"/>
    </source>
</evidence>
<dbReference type="InterPro" id="IPR019786">
    <property type="entry name" value="Zinc_finger_PHD-type_CS"/>
</dbReference>
<feature type="region of interest" description="Disordered" evidence="10">
    <location>
        <begin position="1655"/>
        <end position="1674"/>
    </location>
</feature>
<feature type="compositionally biased region" description="Low complexity" evidence="10">
    <location>
        <begin position="1664"/>
        <end position="1674"/>
    </location>
</feature>
<feature type="region of interest" description="Disordered" evidence="10">
    <location>
        <begin position="1887"/>
        <end position="1920"/>
    </location>
</feature>
<feature type="region of interest" description="Disordered" evidence="10">
    <location>
        <begin position="269"/>
        <end position="292"/>
    </location>
</feature>
<protein>
    <submittedName>
        <fullName evidence="13">Death-inducer obliterator 1</fullName>
    </submittedName>
</protein>
<feature type="compositionally biased region" description="Basic and acidic residues" evidence="10">
    <location>
        <begin position="908"/>
        <end position="925"/>
    </location>
</feature>
<feature type="compositionally biased region" description="Low complexity" evidence="10">
    <location>
        <begin position="531"/>
        <end position="544"/>
    </location>
</feature>
<organism evidence="13 14">
    <name type="scientific">Pseudolycoriella hygida</name>
    <dbReference type="NCBI Taxonomy" id="35572"/>
    <lineage>
        <taxon>Eukaryota</taxon>
        <taxon>Metazoa</taxon>
        <taxon>Ecdysozoa</taxon>
        <taxon>Arthropoda</taxon>
        <taxon>Hexapoda</taxon>
        <taxon>Insecta</taxon>
        <taxon>Pterygota</taxon>
        <taxon>Neoptera</taxon>
        <taxon>Endopterygota</taxon>
        <taxon>Diptera</taxon>
        <taxon>Nematocera</taxon>
        <taxon>Sciaroidea</taxon>
        <taxon>Sciaridae</taxon>
        <taxon>Pseudolycoriella</taxon>
    </lineage>
</organism>
<dbReference type="SUPFAM" id="SSF57903">
    <property type="entry name" value="FYVE/PHD zinc finger"/>
    <property type="match status" value="1"/>
</dbReference>
<dbReference type="InterPro" id="IPR001965">
    <property type="entry name" value="Znf_PHD"/>
</dbReference>
<feature type="compositionally biased region" description="Low complexity" evidence="10">
    <location>
        <begin position="1133"/>
        <end position="1142"/>
    </location>
</feature>
<dbReference type="CDD" id="cd15552">
    <property type="entry name" value="PHD_PHF3_like"/>
    <property type="match status" value="1"/>
</dbReference>
<dbReference type="Pfam" id="PF00628">
    <property type="entry name" value="PHD"/>
    <property type="match status" value="1"/>
</dbReference>
<feature type="compositionally biased region" description="Basic residues" evidence="10">
    <location>
        <begin position="161"/>
        <end position="170"/>
    </location>
</feature>
<feature type="compositionally biased region" description="Basic residues" evidence="10">
    <location>
        <begin position="119"/>
        <end position="145"/>
    </location>
</feature>
<dbReference type="InterPro" id="IPR011011">
    <property type="entry name" value="Znf_FYVE_PHD"/>
</dbReference>
<dbReference type="OrthoDB" id="1884872at2759"/>
<keyword evidence="7" id="KW-0539">Nucleus</keyword>
<feature type="compositionally biased region" description="Polar residues" evidence="10">
    <location>
        <begin position="1278"/>
        <end position="1305"/>
    </location>
</feature>